<keyword evidence="1" id="KW-0732">Signal</keyword>
<comment type="caution">
    <text evidence="2">The sequence shown here is derived from an EMBL/GenBank/DDBJ whole genome shotgun (WGS) entry which is preliminary data.</text>
</comment>
<feature type="chain" id="PRO_5045385473" description="Alginate export domain-containing protein" evidence="1">
    <location>
        <begin position="37"/>
        <end position="406"/>
    </location>
</feature>
<dbReference type="Gene3D" id="2.40.160.10">
    <property type="entry name" value="Porin"/>
    <property type="match status" value="1"/>
</dbReference>
<dbReference type="Proteomes" id="UP000815846">
    <property type="component" value="Unassembled WGS sequence"/>
</dbReference>
<proteinExistence type="predicted"/>
<name>A0ABY3MV35_9GAMM</name>
<evidence type="ECO:0000256" key="1">
    <source>
        <dbReference type="SAM" id="SignalP"/>
    </source>
</evidence>
<protein>
    <recommendedName>
        <fullName evidence="4">Alginate export domain-containing protein</fullName>
    </recommendedName>
</protein>
<dbReference type="SUPFAM" id="SSF56935">
    <property type="entry name" value="Porins"/>
    <property type="match status" value="1"/>
</dbReference>
<dbReference type="EMBL" id="PJAI02000014">
    <property type="protein sequence ID" value="TYK65054.1"/>
    <property type="molecule type" value="Genomic_DNA"/>
</dbReference>
<keyword evidence="3" id="KW-1185">Reference proteome</keyword>
<dbReference type="InterPro" id="IPR023614">
    <property type="entry name" value="Porin_dom_sf"/>
</dbReference>
<gene>
    <name evidence="2" type="ORF">CWS31_012215</name>
</gene>
<accession>A0ABY3MV35</accession>
<organism evidence="2 3">
    <name type="scientific">Colwellia echini</name>
    <dbReference type="NCBI Taxonomy" id="1982103"/>
    <lineage>
        <taxon>Bacteria</taxon>
        <taxon>Pseudomonadati</taxon>
        <taxon>Pseudomonadota</taxon>
        <taxon>Gammaproteobacteria</taxon>
        <taxon>Alteromonadales</taxon>
        <taxon>Colwelliaceae</taxon>
        <taxon>Colwellia</taxon>
    </lineage>
</organism>
<evidence type="ECO:0008006" key="4">
    <source>
        <dbReference type="Google" id="ProtNLM"/>
    </source>
</evidence>
<evidence type="ECO:0000313" key="2">
    <source>
        <dbReference type="EMBL" id="TYK65054.1"/>
    </source>
</evidence>
<sequence>MINKSLKSNRTLQRATNLKKSIAVVASLSISLISSAFINAQANEQNMSNDNTQPEISIYNPFDFADLYHNDQGTYLRLSGRLQLDSTWLESDQGDYNEIVWRRFRFGVKAGHGNFEATLKADINLNNPIGDMYTRLTDANISWLMSPRTELKILKQSAGFTLDGKTSSKLLLTPQRNNLSANLWFSEEYFTGITLKGALTESWSYNTGIFSGDGDAEISIQNGGSFLLLSTAKSLTSNDLWDSAEISFDYVYNDNKVGSYTTNFSQIISNSNKFNRNKWGLQTDLSWGKGDAGQNALTQGGIPQSDVFGLVLMPTYQTNEVIQWVARYTYLHSNEDNGLFLERYENRVVAGKGNQYQEYFGGVNWFLNGQKLKLQAGLKHSKMIDDANDGGAYDGWDLTLALRTFW</sequence>
<reference evidence="2 3" key="1">
    <citation type="submission" date="2019-08" db="EMBL/GenBank/DDBJ databases">
        <title>Microbe sample from Colwellia echini.</title>
        <authorList>
            <person name="Christiansen L."/>
            <person name="Pathiraja D."/>
            <person name="Schultz-Johansen M."/>
            <person name="Choi I.-G."/>
            <person name="Stougaard P."/>
        </authorList>
    </citation>
    <scope>NUCLEOTIDE SEQUENCE [LARGE SCALE GENOMIC DNA]</scope>
    <source>
        <strain evidence="2 3">A3</strain>
    </source>
</reference>
<evidence type="ECO:0000313" key="3">
    <source>
        <dbReference type="Proteomes" id="UP000815846"/>
    </source>
</evidence>
<feature type="signal peptide" evidence="1">
    <location>
        <begin position="1"/>
        <end position="36"/>
    </location>
</feature>
<dbReference type="RefSeq" id="WP_101343612.1">
    <property type="nucleotide sequence ID" value="NZ_PJAI02000014.1"/>
</dbReference>